<accession>A0A516R2Y1</accession>
<dbReference type="EMBL" id="CP040916">
    <property type="protein sequence ID" value="QDQ10012.1"/>
    <property type="molecule type" value="Genomic_DNA"/>
</dbReference>
<proteinExistence type="predicted"/>
<sequence>MTDHLIAIGALVLVFAVATFTSVHMGALALVAAFAVGSTVADENADAVFGGFPGDLFVVLVGVTFLFAVAKNNGTIEWLVHAATRAVGGRIALIPWVMFLITAALTAVGAVVPAAVGVIAPIGMSLCTRYRIRPLLMGLLVANGGCAGGFSPASVYGSITNGVVERNDLPSSPGLLFAMTFLFSVALSVVAYFMFGGRQLLGRRAQDAEVTDGGTAAGSSDPGAPAGPTGRTGPTGPAEPGGTATATVALAKPALAPGLDLSRSLTLLGLLGMVAGALFFEWNVGLMALTVVVVLTLVDPDAAKGAVDRCAWSTVLLVCGVVTFVGVMERMGTIEWLGDSVARIDSPLLGALLICVVGAVVSAFASTTGILGALIPLAVPFLMDGQVSAVGLIIALAISSSVVDSSPLSTSGALVTANAPEEQRPQVFNALMRWGMSMTLVAPLATWALFVIPGQA</sequence>
<keyword evidence="2" id="KW-0472">Membrane</keyword>
<organism evidence="4 5">
    <name type="scientific">Streptomyces spectabilis</name>
    <dbReference type="NCBI Taxonomy" id="68270"/>
    <lineage>
        <taxon>Bacteria</taxon>
        <taxon>Bacillati</taxon>
        <taxon>Actinomycetota</taxon>
        <taxon>Actinomycetes</taxon>
        <taxon>Kitasatosporales</taxon>
        <taxon>Streptomycetaceae</taxon>
        <taxon>Streptomyces</taxon>
    </lineage>
</organism>
<feature type="region of interest" description="Disordered" evidence="1">
    <location>
        <begin position="211"/>
        <end position="243"/>
    </location>
</feature>
<reference evidence="4 5" key="1">
    <citation type="journal article" date="2019" name="J. Ind. Microbiol. Biotechnol.">
        <title>The complete genomic sequence of Streptomyces spectabilis NRRL-2792 and identification of secondary metabolite biosynthetic gene clusters.</title>
        <authorList>
            <person name="Sinha A."/>
            <person name="Phillips-Salemka S."/>
            <person name="Niraula T.A."/>
            <person name="Short K.A."/>
            <person name="Niraula N.P."/>
        </authorList>
    </citation>
    <scope>NUCLEOTIDE SEQUENCE [LARGE SCALE GENOMIC DNA]</scope>
    <source>
        <strain evidence="4 5">NRRL 2792</strain>
    </source>
</reference>
<evidence type="ECO:0000313" key="4">
    <source>
        <dbReference type="EMBL" id="QDQ10012.1"/>
    </source>
</evidence>
<feature type="transmembrane region" description="Helical" evidence="2">
    <location>
        <begin position="434"/>
        <end position="452"/>
    </location>
</feature>
<keyword evidence="2" id="KW-1133">Transmembrane helix</keyword>
<protein>
    <recommendedName>
        <fullName evidence="3">Dicarboxylate carrier MatC N-terminal domain-containing protein</fullName>
    </recommendedName>
</protein>
<dbReference type="Proteomes" id="UP000316806">
    <property type="component" value="Chromosome"/>
</dbReference>
<gene>
    <name evidence="4" type="ORF">FH965_05115</name>
</gene>
<feature type="transmembrane region" description="Helical" evidence="2">
    <location>
        <begin position="348"/>
        <end position="375"/>
    </location>
</feature>
<keyword evidence="2" id="KW-0812">Transmembrane</keyword>
<dbReference type="AlphaFoldDB" id="A0A516R2Y1"/>
<dbReference type="PANTHER" id="PTHR42826">
    <property type="entry name" value="DICARBOXYLATE TRANSPORTER 2.1, CHLOROPLASTIC"/>
    <property type="match status" value="1"/>
</dbReference>
<dbReference type="InterPro" id="IPR009827">
    <property type="entry name" value="MatC_N"/>
</dbReference>
<evidence type="ECO:0000313" key="5">
    <source>
        <dbReference type="Proteomes" id="UP000316806"/>
    </source>
</evidence>
<evidence type="ECO:0000259" key="3">
    <source>
        <dbReference type="Pfam" id="PF07158"/>
    </source>
</evidence>
<feature type="domain" description="Dicarboxylate carrier MatC N-terminal" evidence="3">
    <location>
        <begin position="1"/>
        <end position="149"/>
    </location>
</feature>
<dbReference type="InterPro" id="IPR030676">
    <property type="entry name" value="CitT-rel"/>
</dbReference>
<feature type="transmembrane region" description="Helical" evidence="2">
    <location>
        <begin position="310"/>
        <end position="328"/>
    </location>
</feature>
<dbReference type="RefSeq" id="WP_144001601.1">
    <property type="nucleotide sequence ID" value="NZ_CP040916.1"/>
</dbReference>
<evidence type="ECO:0000256" key="1">
    <source>
        <dbReference type="SAM" id="MobiDB-lite"/>
    </source>
</evidence>
<feature type="transmembrane region" description="Helical" evidence="2">
    <location>
        <begin position="135"/>
        <end position="155"/>
    </location>
</feature>
<feature type="transmembrane region" description="Helical" evidence="2">
    <location>
        <begin position="175"/>
        <end position="195"/>
    </location>
</feature>
<feature type="transmembrane region" description="Helical" evidence="2">
    <location>
        <begin position="6"/>
        <end position="36"/>
    </location>
</feature>
<evidence type="ECO:0000256" key="2">
    <source>
        <dbReference type="SAM" id="Phobius"/>
    </source>
</evidence>
<feature type="transmembrane region" description="Helical" evidence="2">
    <location>
        <begin position="48"/>
        <end position="70"/>
    </location>
</feature>
<dbReference type="Pfam" id="PF07158">
    <property type="entry name" value="MatC_N"/>
    <property type="match status" value="1"/>
</dbReference>
<feature type="compositionally biased region" description="Low complexity" evidence="1">
    <location>
        <begin position="212"/>
        <end position="243"/>
    </location>
</feature>
<name>A0A516R2Y1_STRST</name>
<feature type="transmembrane region" description="Helical" evidence="2">
    <location>
        <begin position="90"/>
        <end position="123"/>
    </location>
</feature>
<feature type="transmembrane region" description="Helical" evidence="2">
    <location>
        <begin position="387"/>
        <end position="403"/>
    </location>
</feature>